<keyword evidence="1" id="KW-0614">Plasmid</keyword>
<name>A0A7D5W3W4_PSEPU</name>
<proteinExistence type="predicted"/>
<dbReference type="EMBL" id="CP059054">
    <property type="protein sequence ID" value="QLJ17410.1"/>
    <property type="molecule type" value="Genomic_DNA"/>
</dbReference>
<dbReference type="Proteomes" id="UP000510934">
    <property type="component" value="Plasmid pBS1142"/>
</dbReference>
<dbReference type="AlphaFoldDB" id="A0A7D5W3W4"/>
<sequence length="137" mass="15832">MKIEMPGIPEQQAYVMREATREAIARLQANLDAPRLPPQTSLDETQYSRAHLLREEDGWEAPHADLVKAYFDHFQEHFPAYNTDKRLADFLGLKSGDRRVRAFKEGSRKVPYGVWRRFLVITGRVPQEVLSVMAFMG</sequence>
<protein>
    <submittedName>
        <fullName evidence="1">Uncharacterized protein</fullName>
    </submittedName>
</protein>
<reference evidence="1 2" key="1">
    <citation type="journal article" date="2009" name="Mikrobiologiia">
        <title>[Phenanthren biodegradation and interaction of Pseudomonas putida BS3701 and Burkholderia sp.BS3702 in plant rhizosphere].</title>
        <authorList>
            <person name="Ovchinnikova A.A."/>
            <person name="Vetrova A.A."/>
            <person name="Filonov A.E."/>
            <person name="Boronin A.M."/>
        </authorList>
    </citation>
    <scope>NUCLEOTIDE SEQUENCE [LARGE SCALE GENOMIC DNA]</scope>
    <source>
        <strain evidence="1 2">BS3701</strain>
        <plasmid evidence="2">pbs1142</plasmid>
    </source>
</reference>
<accession>A0A7D5W3W4</accession>
<organism evidence="1 2">
    <name type="scientific">Pseudomonas putida</name>
    <name type="common">Arthrobacter siderocapsulatus</name>
    <dbReference type="NCBI Taxonomy" id="303"/>
    <lineage>
        <taxon>Bacteria</taxon>
        <taxon>Pseudomonadati</taxon>
        <taxon>Pseudomonadota</taxon>
        <taxon>Gammaproteobacteria</taxon>
        <taxon>Pseudomonadales</taxon>
        <taxon>Pseudomonadaceae</taxon>
        <taxon>Pseudomonas</taxon>
    </lineage>
</organism>
<evidence type="ECO:0000313" key="2">
    <source>
        <dbReference type="Proteomes" id="UP000510934"/>
    </source>
</evidence>
<dbReference type="RefSeq" id="WP_180690198.1">
    <property type="nucleotide sequence ID" value="NZ_CP059054.1"/>
</dbReference>
<geneLocation type="plasmid" evidence="2">
    <name>pbs1142</name>
</geneLocation>
<evidence type="ECO:0000313" key="1">
    <source>
        <dbReference type="EMBL" id="QLJ17410.1"/>
    </source>
</evidence>
<gene>
    <name evidence="1" type="ORF">H0H12_29760</name>
</gene>